<evidence type="ECO:0000313" key="2">
    <source>
        <dbReference type="EMBL" id="KAK1441712.1"/>
    </source>
</evidence>
<feature type="region of interest" description="Disordered" evidence="1">
    <location>
        <begin position="153"/>
        <end position="220"/>
    </location>
</feature>
<comment type="caution">
    <text evidence="2">The sequence shown here is derived from an EMBL/GenBank/DDBJ whole genome shotgun (WGS) entry which is preliminary data.</text>
</comment>
<evidence type="ECO:0000313" key="3">
    <source>
        <dbReference type="Proteomes" id="UP001230268"/>
    </source>
</evidence>
<gene>
    <name evidence="2" type="ORF">BgAZ_500440</name>
</gene>
<evidence type="ECO:0000256" key="1">
    <source>
        <dbReference type="SAM" id="MobiDB-lite"/>
    </source>
</evidence>
<proteinExistence type="predicted"/>
<name>A0AAD8LHK8_BABGI</name>
<dbReference type="EMBL" id="JAVEPI010000005">
    <property type="protein sequence ID" value="KAK1441712.1"/>
    <property type="molecule type" value="Genomic_DNA"/>
</dbReference>
<dbReference type="Proteomes" id="UP001230268">
    <property type="component" value="Unassembled WGS sequence"/>
</dbReference>
<sequence>MAPLTQPVLGGIPQTDGLELTGASYWDSLSSLSWCKFADNLVEYVEMLKDTSFANTRFGSFIVEKCDSACNSFHCWACETENVDSLLRDFEAQMQHLNTGEFRKHVDGNVEELRQLKRVLGDAEETIVRGANRIHRKSVADAAAAEAAAAAAVSRQATNNKPATDAKPSTNTRQATNVRQAANTRQSFTAADRHDDYQPLRPSPETPDHEDDDDKVQFVF</sequence>
<organism evidence="2 3">
    <name type="scientific">Babesia gibsoni</name>
    <dbReference type="NCBI Taxonomy" id="33632"/>
    <lineage>
        <taxon>Eukaryota</taxon>
        <taxon>Sar</taxon>
        <taxon>Alveolata</taxon>
        <taxon>Apicomplexa</taxon>
        <taxon>Aconoidasida</taxon>
        <taxon>Piroplasmida</taxon>
        <taxon>Babesiidae</taxon>
        <taxon>Babesia</taxon>
    </lineage>
</organism>
<accession>A0AAD8LHK8</accession>
<protein>
    <submittedName>
        <fullName evidence="2">Uncharacterized protein</fullName>
    </submittedName>
</protein>
<feature type="compositionally biased region" description="Polar residues" evidence="1">
    <location>
        <begin position="155"/>
        <end position="189"/>
    </location>
</feature>
<reference evidence="2" key="1">
    <citation type="submission" date="2023-08" db="EMBL/GenBank/DDBJ databases">
        <title>Draft sequence of the Babesia gibsoni genome.</title>
        <authorList>
            <person name="Yamagishi J.Y."/>
            <person name="Xuan X.X."/>
        </authorList>
    </citation>
    <scope>NUCLEOTIDE SEQUENCE</scope>
    <source>
        <strain evidence="2">Azabu</strain>
    </source>
</reference>
<keyword evidence="3" id="KW-1185">Reference proteome</keyword>
<dbReference type="AlphaFoldDB" id="A0AAD8LHK8"/>